<feature type="region of interest" description="Disordered" evidence="1">
    <location>
        <begin position="188"/>
        <end position="503"/>
    </location>
</feature>
<protein>
    <recommendedName>
        <fullName evidence="4">RNA recognition motif-containing protein</fullName>
    </recommendedName>
</protein>
<evidence type="ECO:0008006" key="4">
    <source>
        <dbReference type="Google" id="ProtNLM"/>
    </source>
</evidence>
<evidence type="ECO:0000313" key="3">
    <source>
        <dbReference type="Proteomes" id="UP001610432"/>
    </source>
</evidence>
<evidence type="ECO:0000256" key="1">
    <source>
        <dbReference type="SAM" id="MobiDB-lite"/>
    </source>
</evidence>
<feature type="compositionally biased region" description="Pro residues" evidence="1">
    <location>
        <begin position="291"/>
        <end position="305"/>
    </location>
</feature>
<feature type="compositionally biased region" description="Low complexity" evidence="1">
    <location>
        <begin position="398"/>
        <end position="412"/>
    </location>
</feature>
<dbReference type="GeneID" id="98145098"/>
<feature type="compositionally biased region" description="Low complexity" evidence="1">
    <location>
        <begin position="367"/>
        <end position="386"/>
    </location>
</feature>
<name>A0ABR4LGZ1_9EURO</name>
<feature type="compositionally biased region" description="Pro residues" evidence="1">
    <location>
        <begin position="208"/>
        <end position="219"/>
    </location>
</feature>
<comment type="caution">
    <text evidence="2">The sequence shown here is derived from an EMBL/GenBank/DDBJ whole genome shotgun (WGS) entry which is preliminary data.</text>
</comment>
<feature type="compositionally biased region" description="Pro residues" evidence="1">
    <location>
        <begin position="249"/>
        <end position="258"/>
    </location>
</feature>
<gene>
    <name evidence="2" type="ORF">BJX67DRAFT_362713</name>
</gene>
<sequence length="515" mass="55825">MPPLPGEERVLTLFADIHYYFTAPTPKPLVHRFDKSSYLYLYHNAAQQKTRIEVANHPGTPDQDAFNGALDNVHLRHSTRFPTLCTMTVDGLTQAQGGLAFPPPPGNANSYEWQLPTNDPRGENTYQRLHTLDIYFWTQGDADQFLDLVERHISRAQIETDRHPFPPPPEASATSTVVQQLESVAITDPAYQNGQTRNSQAESVVSPTPIPLPPPPPGGGPAQPIQPTSSASPLSDEQKRDSSQFTPLPYNPAAPAAPEPIKHREKTPPPPDAADGTGLAAAIAADQGLPYQPPSQTPGYGPPPQQSQATSYALPGAYASPPPSAGISRTGSFPPQAPLQGPPTVPSYPPQTSIQSSPVPTYPPTYPAGAGQHQQSQIQPHQQFPPNAANPTAHLYGPQQHQQHQQQAQQPPSFYGTQVPAIGGYSNYSYDKSSHPQPQHQSSNSLSPPGPVTGSEYDVHNQMYRPTEAEANSHLQAHAKLAVQNPGQRPRKLEDSAARVESSVNRFLKKLEKKL</sequence>
<organism evidence="2 3">
    <name type="scientific">Aspergillus lucknowensis</name>
    <dbReference type="NCBI Taxonomy" id="176173"/>
    <lineage>
        <taxon>Eukaryota</taxon>
        <taxon>Fungi</taxon>
        <taxon>Dikarya</taxon>
        <taxon>Ascomycota</taxon>
        <taxon>Pezizomycotina</taxon>
        <taxon>Eurotiomycetes</taxon>
        <taxon>Eurotiomycetidae</taxon>
        <taxon>Eurotiales</taxon>
        <taxon>Aspergillaceae</taxon>
        <taxon>Aspergillus</taxon>
        <taxon>Aspergillus subgen. Nidulantes</taxon>
    </lineage>
</organism>
<reference evidence="2 3" key="1">
    <citation type="submission" date="2024-07" db="EMBL/GenBank/DDBJ databases">
        <title>Section-level genome sequencing and comparative genomics of Aspergillus sections Usti and Cavernicolus.</title>
        <authorList>
            <consortium name="Lawrence Berkeley National Laboratory"/>
            <person name="Nybo J.L."/>
            <person name="Vesth T.C."/>
            <person name="Theobald S."/>
            <person name="Frisvad J.C."/>
            <person name="Larsen T.O."/>
            <person name="Kjaerboelling I."/>
            <person name="Rothschild-Mancinelli K."/>
            <person name="Lyhne E.K."/>
            <person name="Kogle M.E."/>
            <person name="Barry K."/>
            <person name="Clum A."/>
            <person name="Na H."/>
            <person name="Ledsgaard L."/>
            <person name="Lin J."/>
            <person name="Lipzen A."/>
            <person name="Kuo A."/>
            <person name="Riley R."/>
            <person name="Mondo S."/>
            <person name="Labutti K."/>
            <person name="Haridas S."/>
            <person name="Pangalinan J."/>
            <person name="Salamov A.A."/>
            <person name="Simmons B.A."/>
            <person name="Magnuson J.K."/>
            <person name="Chen J."/>
            <person name="Drula E."/>
            <person name="Henrissat B."/>
            <person name="Wiebenga A."/>
            <person name="Lubbers R.J."/>
            <person name="Gomes A.C."/>
            <person name="Macurrencykelacurrency M.R."/>
            <person name="Stajich J."/>
            <person name="Grigoriev I.V."/>
            <person name="Mortensen U.H."/>
            <person name="De Vries R.P."/>
            <person name="Baker S.E."/>
            <person name="Andersen M.R."/>
        </authorList>
    </citation>
    <scope>NUCLEOTIDE SEQUENCE [LARGE SCALE GENOMIC DNA]</scope>
    <source>
        <strain evidence="2 3">CBS 449.75</strain>
    </source>
</reference>
<dbReference type="EMBL" id="JBFXLQ010000047">
    <property type="protein sequence ID" value="KAL2863814.1"/>
    <property type="molecule type" value="Genomic_DNA"/>
</dbReference>
<proteinExistence type="predicted"/>
<feature type="compositionally biased region" description="Low complexity" evidence="1">
    <location>
        <begin position="435"/>
        <end position="447"/>
    </location>
</feature>
<keyword evidence="3" id="KW-1185">Reference proteome</keyword>
<feature type="compositionally biased region" description="Polar residues" evidence="1">
    <location>
        <begin position="350"/>
        <end position="359"/>
    </location>
</feature>
<feature type="compositionally biased region" description="Low complexity" evidence="1">
    <location>
        <begin position="273"/>
        <end position="290"/>
    </location>
</feature>
<accession>A0ABR4LGZ1</accession>
<feature type="compositionally biased region" description="Polar residues" evidence="1">
    <location>
        <begin position="190"/>
        <end position="206"/>
    </location>
</feature>
<dbReference type="RefSeq" id="XP_070882793.1">
    <property type="nucleotide sequence ID" value="XM_071030026.1"/>
</dbReference>
<feature type="compositionally biased region" description="Low complexity" evidence="1">
    <location>
        <begin position="306"/>
        <end position="319"/>
    </location>
</feature>
<feature type="compositionally biased region" description="Pro residues" evidence="1">
    <location>
        <begin position="335"/>
        <end position="349"/>
    </location>
</feature>
<evidence type="ECO:0000313" key="2">
    <source>
        <dbReference type="EMBL" id="KAL2863814.1"/>
    </source>
</evidence>
<dbReference type="Proteomes" id="UP001610432">
    <property type="component" value="Unassembled WGS sequence"/>
</dbReference>